<dbReference type="Proteomes" id="UP000095283">
    <property type="component" value="Unplaced"/>
</dbReference>
<evidence type="ECO:0000313" key="3">
    <source>
        <dbReference type="WBParaSite" id="Hba_00946"/>
    </source>
</evidence>
<feature type="transmembrane region" description="Helical" evidence="1">
    <location>
        <begin position="44"/>
        <end position="64"/>
    </location>
</feature>
<keyword evidence="1" id="KW-0472">Membrane</keyword>
<keyword evidence="1" id="KW-0812">Transmembrane</keyword>
<sequence length="147" mass="17306">MALSSLLPIFKNKMSSLLYIASPKGIFYVSSIKLPFFPWHIIPLLPPTISTSYFHLILFLYTILKKRTILNFPAISTMLTLNVFGFTNQILTFLLDTYITELIKNKVIFNHKNTLHRHQWPDFLNCMTKVISIIRKLLYIYIYIYIV</sequence>
<name>A0A1I7W8J1_HETBA</name>
<dbReference type="WBParaSite" id="Hba_00946">
    <property type="protein sequence ID" value="Hba_00946"/>
    <property type="gene ID" value="Hba_00946"/>
</dbReference>
<keyword evidence="2" id="KW-1185">Reference proteome</keyword>
<proteinExistence type="predicted"/>
<evidence type="ECO:0000313" key="2">
    <source>
        <dbReference type="Proteomes" id="UP000095283"/>
    </source>
</evidence>
<reference evidence="3" key="1">
    <citation type="submission" date="2016-11" db="UniProtKB">
        <authorList>
            <consortium name="WormBaseParasite"/>
        </authorList>
    </citation>
    <scope>IDENTIFICATION</scope>
</reference>
<keyword evidence="1" id="KW-1133">Transmembrane helix</keyword>
<accession>A0A1I7W8J1</accession>
<organism evidence="2 3">
    <name type="scientific">Heterorhabditis bacteriophora</name>
    <name type="common">Entomopathogenic nematode worm</name>
    <dbReference type="NCBI Taxonomy" id="37862"/>
    <lineage>
        <taxon>Eukaryota</taxon>
        <taxon>Metazoa</taxon>
        <taxon>Ecdysozoa</taxon>
        <taxon>Nematoda</taxon>
        <taxon>Chromadorea</taxon>
        <taxon>Rhabditida</taxon>
        <taxon>Rhabditina</taxon>
        <taxon>Rhabditomorpha</taxon>
        <taxon>Strongyloidea</taxon>
        <taxon>Heterorhabditidae</taxon>
        <taxon>Heterorhabditis</taxon>
    </lineage>
</organism>
<protein>
    <submittedName>
        <fullName evidence="3">Uncharacterized protein</fullName>
    </submittedName>
</protein>
<dbReference type="AlphaFoldDB" id="A0A1I7W8J1"/>
<evidence type="ECO:0000256" key="1">
    <source>
        <dbReference type="SAM" id="Phobius"/>
    </source>
</evidence>